<dbReference type="EMBL" id="KZ502843">
    <property type="protein sequence ID" value="PKU72196.1"/>
    <property type="molecule type" value="Genomic_DNA"/>
</dbReference>
<keyword evidence="2" id="KW-1185">Reference proteome</keyword>
<reference evidence="1 2" key="1">
    <citation type="journal article" date="2016" name="Sci. Rep.">
        <title>The Dendrobium catenatum Lindl. genome sequence provides insights into polysaccharide synthase, floral development and adaptive evolution.</title>
        <authorList>
            <person name="Zhang G.Q."/>
            <person name="Xu Q."/>
            <person name="Bian C."/>
            <person name="Tsai W.C."/>
            <person name="Yeh C.M."/>
            <person name="Liu K.W."/>
            <person name="Yoshida K."/>
            <person name="Zhang L.S."/>
            <person name="Chang S.B."/>
            <person name="Chen F."/>
            <person name="Shi Y."/>
            <person name="Su Y.Y."/>
            <person name="Zhang Y.Q."/>
            <person name="Chen L.J."/>
            <person name="Yin Y."/>
            <person name="Lin M."/>
            <person name="Huang H."/>
            <person name="Deng H."/>
            <person name="Wang Z.W."/>
            <person name="Zhu S.L."/>
            <person name="Zhao X."/>
            <person name="Deng C."/>
            <person name="Niu S.C."/>
            <person name="Huang J."/>
            <person name="Wang M."/>
            <person name="Liu G.H."/>
            <person name="Yang H.J."/>
            <person name="Xiao X.J."/>
            <person name="Hsiao Y.Y."/>
            <person name="Wu W.L."/>
            <person name="Chen Y.Y."/>
            <person name="Mitsuda N."/>
            <person name="Ohme-Takagi M."/>
            <person name="Luo Y.B."/>
            <person name="Van de Peer Y."/>
            <person name="Liu Z.J."/>
        </authorList>
    </citation>
    <scope>NUCLEOTIDE SEQUENCE [LARGE SCALE GENOMIC DNA]</scope>
    <source>
        <tissue evidence="1">The whole plant</tissue>
    </source>
</reference>
<dbReference type="PANTHER" id="PTHR33067:SF31">
    <property type="entry name" value="RNA-DIRECTED DNA POLYMERASE"/>
    <property type="match status" value="1"/>
</dbReference>
<gene>
    <name evidence="1" type="ORF">MA16_Dca006789</name>
</gene>
<evidence type="ECO:0000313" key="1">
    <source>
        <dbReference type="EMBL" id="PKU72196.1"/>
    </source>
</evidence>
<dbReference type="AlphaFoldDB" id="A0A2I0W953"/>
<reference evidence="1 2" key="2">
    <citation type="journal article" date="2017" name="Nature">
        <title>The Apostasia genome and the evolution of orchids.</title>
        <authorList>
            <person name="Zhang G.Q."/>
            <person name="Liu K.W."/>
            <person name="Li Z."/>
            <person name="Lohaus R."/>
            <person name="Hsiao Y.Y."/>
            <person name="Niu S.C."/>
            <person name="Wang J.Y."/>
            <person name="Lin Y.C."/>
            <person name="Xu Q."/>
            <person name="Chen L.J."/>
            <person name="Yoshida K."/>
            <person name="Fujiwara S."/>
            <person name="Wang Z.W."/>
            <person name="Zhang Y.Q."/>
            <person name="Mitsuda N."/>
            <person name="Wang M."/>
            <person name="Liu G.H."/>
            <person name="Pecoraro L."/>
            <person name="Huang H.X."/>
            <person name="Xiao X.J."/>
            <person name="Lin M."/>
            <person name="Wu X.Y."/>
            <person name="Wu W.L."/>
            <person name="Chen Y.Y."/>
            <person name="Chang S.B."/>
            <person name="Sakamoto S."/>
            <person name="Ohme-Takagi M."/>
            <person name="Yagi M."/>
            <person name="Zeng S.J."/>
            <person name="Shen C.Y."/>
            <person name="Yeh C.M."/>
            <person name="Luo Y.B."/>
            <person name="Tsai W.C."/>
            <person name="Van de Peer Y."/>
            <person name="Liu Z.J."/>
        </authorList>
    </citation>
    <scope>NUCLEOTIDE SEQUENCE [LARGE SCALE GENOMIC DNA]</scope>
    <source>
        <tissue evidence="1">The whole plant</tissue>
    </source>
</reference>
<dbReference type="PANTHER" id="PTHR33067">
    <property type="entry name" value="RNA-DIRECTED DNA POLYMERASE-RELATED"/>
    <property type="match status" value="1"/>
</dbReference>
<organism evidence="1 2">
    <name type="scientific">Dendrobium catenatum</name>
    <dbReference type="NCBI Taxonomy" id="906689"/>
    <lineage>
        <taxon>Eukaryota</taxon>
        <taxon>Viridiplantae</taxon>
        <taxon>Streptophyta</taxon>
        <taxon>Embryophyta</taxon>
        <taxon>Tracheophyta</taxon>
        <taxon>Spermatophyta</taxon>
        <taxon>Magnoliopsida</taxon>
        <taxon>Liliopsida</taxon>
        <taxon>Asparagales</taxon>
        <taxon>Orchidaceae</taxon>
        <taxon>Epidendroideae</taxon>
        <taxon>Malaxideae</taxon>
        <taxon>Dendrobiinae</taxon>
        <taxon>Dendrobium</taxon>
    </lineage>
</organism>
<evidence type="ECO:0000313" key="2">
    <source>
        <dbReference type="Proteomes" id="UP000233837"/>
    </source>
</evidence>
<proteinExistence type="predicted"/>
<sequence length="94" mass="10641">MKVILNKKRKLGEFKNVALTKKCSAIIERKLFKILDDPEIFSIPSTIGDKFFGGALCDLGFSINLMSLFIFKILDIREVQPTSITIQLADRSFT</sequence>
<name>A0A2I0W953_9ASPA</name>
<dbReference type="Proteomes" id="UP000233837">
    <property type="component" value="Unassembled WGS sequence"/>
</dbReference>
<protein>
    <submittedName>
        <fullName evidence="1">Uncharacterized protein</fullName>
    </submittedName>
</protein>
<accession>A0A2I0W953</accession>